<dbReference type="AlphaFoldDB" id="A0A1L9QAF1"/>
<comment type="caution">
    <text evidence="1">The sequence shown here is derived from an EMBL/GenBank/DDBJ whole genome shotgun (WGS) entry which is preliminary data.</text>
</comment>
<name>A0A1L9QAF1_9CYAN</name>
<accession>A0A1L9QAF1</accession>
<proteinExistence type="predicted"/>
<dbReference type="Proteomes" id="UP000183940">
    <property type="component" value="Unassembled WGS sequence"/>
</dbReference>
<sequence>MRKPIAPNMRKEKGELARVSVPICAFNLGMPGAALSSATGVAKYYKKVAITRYAHALITQCSNISQADLGWVIDGGAISGVSVEDAQTAITANPNFLPAILLPSYIKSDDTGTTAPSRFYTNKTYKKYDKRAGQVPFGRQDLVLPTNYDPAKHSEDGAKNRLIEKLQEVKPGFKAKGVGYDSEEILTTGGGNFPWINYNAPGITNPFNVQ</sequence>
<organism evidence="1 2">
    <name type="scientific">Roseofilum reptotaenium AO1-A</name>
    <dbReference type="NCBI Taxonomy" id="1925591"/>
    <lineage>
        <taxon>Bacteria</taxon>
        <taxon>Bacillati</taxon>
        <taxon>Cyanobacteriota</taxon>
        <taxon>Cyanophyceae</taxon>
        <taxon>Desertifilales</taxon>
        <taxon>Desertifilaceae</taxon>
        <taxon>Roseofilum</taxon>
    </lineage>
</organism>
<keyword evidence="2" id="KW-1185">Reference proteome</keyword>
<evidence type="ECO:0000313" key="1">
    <source>
        <dbReference type="EMBL" id="OJJ10688.1"/>
    </source>
</evidence>
<reference evidence="1" key="1">
    <citation type="submission" date="2016-10" db="EMBL/GenBank/DDBJ databases">
        <title>CRISPR-Cas defence system in Roseofilum reptotaenium: evidence of a bacteriophage-cyanobacterium arms race in the coral black band disease.</title>
        <authorList>
            <person name="Buerger P."/>
            <person name="Wood-Charlson E.M."/>
            <person name="Weynberg K.D."/>
            <person name="Willis B."/>
            <person name="Van Oppen M.J."/>
        </authorList>
    </citation>
    <scope>NUCLEOTIDE SEQUENCE [LARGE SCALE GENOMIC DNA]</scope>
    <source>
        <strain evidence="1">AO1-A</strain>
    </source>
</reference>
<protein>
    <submittedName>
        <fullName evidence="1">Uncharacterized protein</fullName>
    </submittedName>
</protein>
<dbReference type="STRING" id="1925591.BI308_25985"/>
<gene>
    <name evidence="1" type="ORF">BI308_25985</name>
</gene>
<dbReference type="EMBL" id="MLAW01000126">
    <property type="protein sequence ID" value="OJJ10688.1"/>
    <property type="molecule type" value="Genomic_DNA"/>
</dbReference>
<evidence type="ECO:0000313" key="2">
    <source>
        <dbReference type="Proteomes" id="UP000183940"/>
    </source>
</evidence>